<evidence type="ECO:0000259" key="1">
    <source>
        <dbReference type="PROSITE" id="PS50127"/>
    </source>
</evidence>
<dbReference type="PROSITE" id="PS50127">
    <property type="entry name" value="UBC_2"/>
    <property type="match status" value="1"/>
</dbReference>
<evidence type="ECO:0000313" key="5">
    <source>
        <dbReference type="Proteomes" id="UP000316726"/>
    </source>
</evidence>
<accession>A0A5B8MJA4</accession>
<organism evidence="4 5">
    <name type="scientific">Chloropicon primus</name>
    <dbReference type="NCBI Taxonomy" id="1764295"/>
    <lineage>
        <taxon>Eukaryota</taxon>
        <taxon>Viridiplantae</taxon>
        <taxon>Chlorophyta</taxon>
        <taxon>Chloropicophyceae</taxon>
        <taxon>Chloropicales</taxon>
        <taxon>Chloropicaceae</taxon>
        <taxon>Chloropicon</taxon>
    </lineage>
</organism>
<dbReference type="OrthoDB" id="6508832at2759"/>
<feature type="domain" description="UBC core" evidence="1">
    <location>
        <begin position="5"/>
        <end position="120"/>
    </location>
</feature>
<evidence type="ECO:0000313" key="2">
    <source>
        <dbReference type="EMBL" id="CAD9719060.1"/>
    </source>
</evidence>
<dbReference type="InterPro" id="IPR016135">
    <property type="entry name" value="UBQ-conjugating_enzyme/RWD"/>
</dbReference>
<dbReference type="Gene3D" id="3.10.110.10">
    <property type="entry name" value="Ubiquitin Conjugating Enzyme"/>
    <property type="match status" value="1"/>
</dbReference>
<dbReference type="Proteomes" id="UP000316726">
    <property type="component" value="Chromosome 4"/>
</dbReference>
<keyword evidence="5" id="KW-1185">Reference proteome</keyword>
<dbReference type="Pfam" id="PF00179">
    <property type="entry name" value="UQ_con"/>
    <property type="match status" value="1"/>
</dbReference>
<reference evidence="2" key="2">
    <citation type="submission" date="2021-01" db="EMBL/GenBank/DDBJ databases">
        <authorList>
            <person name="Corre E."/>
            <person name="Pelletier E."/>
            <person name="Niang G."/>
            <person name="Scheremetjew M."/>
            <person name="Finn R."/>
            <person name="Kale V."/>
            <person name="Holt S."/>
            <person name="Cochrane G."/>
            <person name="Meng A."/>
            <person name="Brown T."/>
            <person name="Cohen L."/>
        </authorList>
    </citation>
    <scope>NUCLEOTIDE SEQUENCE</scope>
    <source>
        <strain evidence="2">CCMP1205</strain>
    </source>
</reference>
<dbReference type="EMBL" id="HBHL01012120">
    <property type="protein sequence ID" value="CAD9719061.1"/>
    <property type="molecule type" value="Transcribed_RNA"/>
</dbReference>
<reference evidence="4 5" key="1">
    <citation type="submission" date="2018-07" db="EMBL/GenBank/DDBJ databases">
        <title>The complete nuclear genome of the prasinophyte Chloropicon primus (CCMP1205).</title>
        <authorList>
            <person name="Pombert J.-F."/>
            <person name="Otis C."/>
            <person name="Turmel M."/>
            <person name="Lemieux C."/>
        </authorList>
    </citation>
    <scope>NUCLEOTIDE SEQUENCE [LARGE SCALE GENOMIC DNA]</scope>
    <source>
        <strain evidence="4 5">CCMP1205</strain>
    </source>
</reference>
<name>A0A5B8MJA4_9CHLO</name>
<dbReference type="STRING" id="1764295.A0A5B8MJA4"/>
<sequence length="120" mass="13957">MANIPRSFRLLEELERAEKGQVDGTISYGLDQEDDVNLVHWVASIMDRNGDLHSLKLECSPEYPNKPPKVYFTPRIDNKHVLPDGQVNTNFWMIKDWNSSYSIEKLLKAIRDNIILGRRM</sequence>
<evidence type="ECO:0000313" key="4">
    <source>
        <dbReference type="EMBL" id="QDZ20489.1"/>
    </source>
</evidence>
<proteinExistence type="predicted"/>
<gene>
    <name evidence="4" type="ORF">A3770_04p30070</name>
    <name evidence="2" type="ORF">CPRI1469_LOCUS7926</name>
    <name evidence="3" type="ORF">CPRI1469_LOCUS7927</name>
</gene>
<dbReference type="EMBL" id="CP031037">
    <property type="protein sequence ID" value="QDZ20489.1"/>
    <property type="molecule type" value="Genomic_DNA"/>
</dbReference>
<dbReference type="InterPro" id="IPR000608">
    <property type="entry name" value="UBC"/>
</dbReference>
<evidence type="ECO:0000313" key="3">
    <source>
        <dbReference type="EMBL" id="CAD9719061.1"/>
    </source>
</evidence>
<dbReference type="SUPFAM" id="SSF54495">
    <property type="entry name" value="UBC-like"/>
    <property type="match status" value="1"/>
</dbReference>
<protein>
    <submittedName>
        <fullName evidence="4">Ubiquitin-conjugating enzyme E2</fullName>
    </submittedName>
</protein>
<dbReference type="AlphaFoldDB" id="A0A5B8MJA4"/>
<dbReference type="EMBL" id="HBHL01012119">
    <property type="protein sequence ID" value="CAD9719060.1"/>
    <property type="molecule type" value="Transcribed_RNA"/>
</dbReference>